<feature type="transmembrane region" description="Helical" evidence="3">
    <location>
        <begin position="116"/>
        <end position="142"/>
    </location>
</feature>
<dbReference type="InterPro" id="IPR050327">
    <property type="entry name" value="Proton-linked_MCT"/>
</dbReference>
<evidence type="ECO:0000256" key="3">
    <source>
        <dbReference type="SAM" id="Phobius"/>
    </source>
</evidence>
<dbReference type="Gene3D" id="3.40.50.150">
    <property type="entry name" value="Vaccinia Virus protein VP39"/>
    <property type="match status" value="1"/>
</dbReference>
<feature type="transmembrane region" description="Helical" evidence="3">
    <location>
        <begin position="21"/>
        <end position="44"/>
    </location>
</feature>
<feature type="transmembrane region" description="Helical" evidence="3">
    <location>
        <begin position="483"/>
        <end position="505"/>
    </location>
</feature>
<dbReference type="GO" id="GO:0016020">
    <property type="term" value="C:membrane"/>
    <property type="evidence" value="ECO:0007669"/>
    <property type="project" value="UniProtKB-SubCell"/>
</dbReference>
<dbReference type="InterPro" id="IPR011701">
    <property type="entry name" value="MFS"/>
</dbReference>
<evidence type="ECO:0000313" key="6">
    <source>
        <dbReference type="Proteomes" id="UP000053676"/>
    </source>
</evidence>
<organism evidence="5 6">
    <name type="scientific">Necator americanus</name>
    <name type="common">Human hookworm</name>
    <dbReference type="NCBI Taxonomy" id="51031"/>
    <lineage>
        <taxon>Eukaryota</taxon>
        <taxon>Metazoa</taxon>
        <taxon>Ecdysozoa</taxon>
        <taxon>Nematoda</taxon>
        <taxon>Chromadorea</taxon>
        <taxon>Rhabditida</taxon>
        <taxon>Rhabditina</taxon>
        <taxon>Rhabditomorpha</taxon>
        <taxon>Strongyloidea</taxon>
        <taxon>Ancylostomatidae</taxon>
        <taxon>Bunostominae</taxon>
        <taxon>Necator</taxon>
    </lineage>
</organism>
<comment type="subcellular location">
    <subcellularLocation>
        <location evidence="1">Membrane</location>
        <topology evidence="1">Multi-pass membrane protein</topology>
    </subcellularLocation>
</comment>
<dbReference type="InterPro" id="IPR036259">
    <property type="entry name" value="MFS_trans_sf"/>
</dbReference>
<feature type="transmembrane region" description="Helical" evidence="3">
    <location>
        <begin position="511"/>
        <end position="533"/>
    </location>
</feature>
<feature type="transmembrane region" description="Helical" evidence="3">
    <location>
        <begin position="454"/>
        <end position="476"/>
    </location>
</feature>
<dbReference type="CDD" id="cd17352">
    <property type="entry name" value="MFS_MCT_SLC16"/>
    <property type="match status" value="1"/>
</dbReference>
<keyword evidence="3" id="KW-0472">Membrane</keyword>
<feature type="transmembrane region" description="Helical" evidence="3">
    <location>
        <begin position="385"/>
        <end position="403"/>
    </location>
</feature>
<dbReference type="PROSITE" id="PS50850">
    <property type="entry name" value="MFS"/>
    <property type="match status" value="1"/>
</dbReference>
<dbReference type="SUPFAM" id="SSF53335">
    <property type="entry name" value="S-adenosyl-L-methionine-dependent methyltransferases"/>
    <property type="match status" value="1"/>
</dbReference>
<evidence type="ECO:0000313" key="5">
    <source>
        <dbReference type="EMBL" id="ETN84514.1"/>
    </source>
</evidence>
<name>W2TS66_NECAM</name>
<feature type="transmembrane region" description="Helical" evidence="3">
    <location>
        <begin position="423"/>
        <end position="448"/>
    </location>
</feature>
<dbReference type="OMA" id="AMWHIIV"/>
<proteinExistence type="predicted"/>
<dbReference type="KEGG" id="nai:NECAME_06835"/>
<keyword evidence="3" id="KW-0812">Transmembrane</keyword>
<dbReference type="Pfam" id="PF01564">
    <property type="entry name" value="Spermine_synth"/>
    <property type="match status" value="1"/>
</dbReference>
<dbReference type="Proteomes" id="UP000053676">
    <property type="component" value="Unassembled WGS sequence"/>
</dbReference>
<sequence length="839" mass="92004">MTPKRGAESNTKLVPISPDGGWGWVVVVGSFLIHVVADGFVYSFGVLVHHLIEEFKSDNTMSSFIISILTGLTLGSGPLASAICNRYGCRITAIIGACISIAGCAASVFATAMWHIIVSVGVVMGIGFGLMYCPAIVAVTMYFERRRSLATGIAVAGAGFGTMIFSPINGFVISHFGWRAVFVTFLGVFIFCIGSGLTFRPLPFRKVDEDGGAGRAHDVGEPGSATVEKDVRPKSVRKAASLTDISSERETSSSFKQTNVGEKETGYLNRKDIFYTGSITNVSEFIEEPDRYRSTGSLRKESLSTAREISENGCEDTESDDVEGKNIFRTVSNMLSLSLLKDPTFLIFAVSNLLASLGYNAPLLFLPLHAIKGVGLDSASSSVVLSVYGFSNTVGRVVFGIIADRPLPLPYKLGRDIARNRLWIYNISLALCGIFTTFCYLCAGFTSLSVYAGLFGFFLASYVCLTSVVLVDLLGLDKLTNAFGLLLLWQGVGTVVGPPISGYLADSTDSYIWSFIFCGINLLVTFELSFAALDKRETNECEKFFTFFADHSIIDYQYVNAVDESLLRNRNSEEIVERHLLIDGYSDESDTAIRLIAPKDEFFDSSDTRIWKTHHSDIRSQYVAGMLAAPFLFSSLSLHSQDVGKKVLEIGLGGGSFDMNLHRLKPDVNITVVELDSTVATIAMKWFGVVDEKNRRTVVQDGLDYVKQTVDTGLKFDVVVLDACDSAIRSPCPAKEFRNVEVIETFKRILTSSGCLVVNILSHDSDESSSSSQEIVRLFTSVFPTCLQMRMVQETNIILACVPYTINDIEQQLSFYDSRLKTVISDLKLDRILNKVVLF</sequence>
<gene>
    <name evidence="5" type="ORF">NECAME_06835</name>
</gene>
<dbReference type="SUPFAM" id="SSF103473">
    <property type="entry name" value="MFS general substrate transporter"/>
    <property type="match status" value="1"/>
</dbReference>
<dbReference type="OrthoDB" id="6499973at2759"/>
<reference evidence="6" key="1">
    <citation type="journal article" date="2014" name="Nat. Genet.">
        <title>Genome of the human hookworm Necator americanus.</title>
        <authorList>
            <person name="Tang Y.T."/>
            <person name="Gao X."/>
            <person name="Rosa B.A."/>
            <person name="Abubucker S."/>
            <person name="Hallsworth-Pepin K."/>
            <person name="Martin J."/>
            <person name="Tyagi R."/>
            <person name="Heizer E."/>
            <person name="Zhang X."/>
            <person name="Bhonagiri-Palsikar V."/>
            <person name="Minx P."/>
            <person name="Warren W.C."/>
            <person name="Wang Q."/>
            <person name="Zhan B."/>
            <person name="Hotez P.J."/>
            <person name="Sternberg P.W."/>
            <person name="Dougall A."/>
            <person name="Gaze S.T."/>
            <person name="Mulvenna J."/>
            <person name="Sotillo J."/>
            <person name="Ranganathan S."/>
            <person name="Rabelo E.M."/>
            <person name="Wilson R.K."/>
            <person name="Felgner P.L."/>
            <person name="Bethony J."/>
            <person name="Hawdon J.M."/>
            <person name="Gasser R.B."/>
            <person name="Loukas A."/>
            <person name="Mitreva M."/>
        </authorList>
    </citation>
    <scope>NUCLEOTIDE SEQUENCE [LARGE SCALE GENOMIC DNA]</scope>
</reference>
<feature type="transmembrane region" description="Helical" evidence="3">
    <location>
        <begin position="91"/>
        <end position="110"/>
    </location>
</feature>
<dbReference type="Gene3D" id="1.20.1250.20">
    <property type="entry name" value="MFS general substrate transporter like domains"/>
    <property type="match status" value="2"/>
</dbReference>
<evidence type="ECO:0000256" key="2">
    <source>
        <dbReference type="SAM" id="MobiDB-lite"/>
    </source>
</evidence>
<dbReference type="Pfam" id="PF07690">
    <property type="entry name" value="MFS_1"/>
    <property type="match status" value="2"/>
</dbReference>
<dbReference type="GO" id="GO:0008028">
    <property type="term" value="F:monocarboxylic acid transmembrane transporter activity"/>
    <property type="evidence" value="ECO:0007669"/>
    <property type="project" value="TreeGrafter"/>
</dbReference>
<feature type="transmembrane region" description="Helical" evidence="3">
    <location>
        <begin position="180"/>
        <end position="199"/>
    </location>
</feature>
<dbReference type="PANTHER" id="PTHR11360">
    <property type="entry name" value="MONOCARBOXYLATE TRANSPORTER"/>
    <property type="match status" value="1"/>
</dbReference>
<dbReference type="InterPro" id="IPR029063">
    <property type="entry name" value="SAM-dependent_MTases_sf"/>
</dbReference>
<dbReference type="PANTHER" id="PTHR11360:SF284">
    <property type="entry name" value="EG:103B4.3 PROTEIN-RELATED"/>
    <property type="match status" value="1"/>
</dbReference>
<feature type="transmembrane region" description="Helical" evidence="3">
    <location>
        <begin position="149"/>
        <end position="168"/>
    </location>
</feature>
<feature type="domain" description="Major facilitator superfamily (MFS) profile" evidence="4">
    <location>
        <begin position="23"/>
        <end position="537"/>
    </location>
</feature>
<feature type="transmembrane region" description="Helical" evidence="3">
    <location>
        <begin position="344"/>
        <end position="365"/>
    </location>
</feature>
<dbReference type="InterPro" id="IPR020846">
    <property type="entry name" value="MFS_dom"/>
</dbReference>
<evidence type="ECO:0000259" key="4">
    <source>
        <dbReference type="PROSITE" id="PS50850"/>
    </source>
</evidence>
<accession>W2TS66</accession>
<protein>
    <submittedName>
        <fullName evidence="5">Transporter, major facilitator family protein</fullName>
    </submittedName>
</protein>
<feature type="transmembrane region" description="Helical" evidence="3">
    <location>
        <begin position="64"/>
        <end position="84"/>
    </location>
</feature>
<dbReference type="AlphaFoldDB" id="W2TS66"/>
<keyword evidence="3" id="KW-1133">Transmembrane helix</keyword>
<feature type="region of interest" description="Disordered" evidence="2">
    <location>
        <begin position="237"/>
        <end position="258"/>
    </location>
</feature>
<dbReference type="EMBL" id="KI657930">
    <property type="protein sequence ID" value="ETN84514.1"/>
    <property type="molecule type" value="Genomic_DNA"/>
</dbReference>
<keyword evidence="6" id="KW-1185">Reference proteome</keyword>
<evidence type="ECO:0000256" key="1">
    <source>
        <dbReference type="ARBA" id="ARBA00004141"/>
    </source>
</evidence>
<dbReference type="FunFam" id="1.20.1250.20:FF:000664">
    <property type="entry name" value="MonoCarboxylate Transporter family"/>
    <property type="match status" value="1"/>
</dbReference>